<dbReference type="Proteomes" id="UP000183974">
    <property type="component" value="Unassembled WGS sequence"/>
</dbReference>
<evidence type="ECO:0000256" key="7">
    <source>
        <dbReference type="SAM" id="Phobius"/>
    </source>
</evidence>
<keyword evidence="9" id="KW-1185">Reference proteome</keyword>
<dbReference type="PANTHER" id="PTHR30086">
    <property type="entry name" value="ARGININE EXPORTER PROTEIN ARGO"/>
    <property type="match status" value="1"/>
</dbReference>
<feature type="transmembrane region" description="Helical" evidence="7">
    <location>
        <begin position="108"/>
        <end position="130"/>
    </location>
</feature>
<keyword evidence="6 7" id="KW-0472">Membrane</keyword>
<dbReference type="EMBL" id="FRBR01000009">
    <property type="protein sequence ID" value="SHM04569.1"/>
    <property type="molecule type" value="Genomic_DNA"/>
</dbReference>
<evidence type="ECO:0000256" key="4">
    <source>
        <dbReference type="ARBA" id="ARBA00022692"/>
    </source>
</evidence>
<name>A0A1M7FLK7_9RHOB</name>
<dbReference type="InterPro" id="IPR001123">
    <property type="entry name" value="LeuE-type"/>
</dbReference>
<dbReference type="OrthoDB" id="9804822at2"/>
<reference evidence="8 9" key="1">
    <citation type="submission" date="2016-11" db="EMBL/GenBank/DDBJ databases">
        <authorList>
            <person name="Jaros S."/>
            <person name="Januszkiewicz K."/>
            <person name="Wedrychowicz H."/>
        </authorList>
    </citation>
    <scope>NUCLEOTIDE SEQUENCE [LARGE SCALE GENOMIC DNA]</scope>
    <source>
        <strain evidence="8 9">DSM 29589</strain>
    </source>
</reference>
<feature type="transmembrane region" description="Helical" evidence="7">
    <location>
        <begin position="150"/>
        <end position="171"/>
    </location>
</feature>
<evidence type="ECO:0000256" key="6">
    <source>
        <dbReference type="ARBA" id="ARBA00023136"/>
    </source>
</evidence>
<dbReference type="GO" id="GO:0042970">
    <property type="term" value="F:homoserine transmembrane transporter activity"/>
    <property type="evidence" value="ECO:0007669"/>
    <property type="project" value="TreeGrafter"/>
</dbReference>
<dbReference type="STRING" id="337701.SAMN05444398_10928"/>
<dbReference type="PIRSF" id="PIRSF006324">
    <property type="entry name" value="LeuE"/>
    <property type="match status" value="1"/>
</dbReference>
<evidence type="ECO:0000313" key="9">
    <source>
        <dbReference type="Proteomes" id="UP000183974"/>
    </source>
</evidence>
<protein>
    <submittedName>
        <fullName evidence="8">Threonine/homoserine/homoserine lactone efflux protein</fullName>
    </submittedName>
</protein>
<dbReference type="RefSeq" id="WP_073035502.1">
    <property type="nucleotide sequence ID" value="NZ_BMLR01000010.1"/>
</dbReference>
<evidence type="ECO:0000256" key="2">
    <source>
        <dbReference type="ARBA" id="ARBA00007928"/>
    </source>
</evidence>
<dbReference type="Pfam" id="PF01810">
    <property type="entry name" value="LysE"/>
    <property type="match status" value="1"/>
</dbReference>
<comment type="subcellular location">
    <subcellularLocation>
        <location evidence="1">Cell membrane</location>
        <topology evidence="1">Multi-pass membrane protein</topology>
    </subcellularLocation>
</comment>
<evidence type="ECO:0000256" key="5">
    <source>
        <dbReference type="ARBA" id="ARBA00022989"/>
    </source>
</evidence>
<sequence length="205" mass="21682">MMSLHFLVTALVVVIAPGTGVIYTLAIGLGQGRRAAFMAALGCTLGIVPALVAATLGLAALLHSSALLFQIVKFAGVAYLLWLAFQAVKSDGALAVRPDRRSEPGLTIARRGALINILNPKLSIFFLALLPPFLSGDPATATTEMLSLGAVFMALTFIVFTLYGSFAAAMRDRLLASERAMRWLNRSFAAIFATLGARLALEKTA</sequence>
<dbReference type="AlphaFoldDB" id="A0A1M7FLK7"/>
<feature type="transmembrane region" description="Helical" evidence="7">
    <location>
        <begin position="6"/>
        <end position="29"/>
    </location>
</feature>
<keyword evidence="5 7" id="KW-1133">Transmembrane helix</keyword>
<dbReference type="PANTHER" id="PTHR30086:SF14">
    <property type="entry name" value="HOMOSERINE_HOMOSERINE LACTONE EFFLUX PROTEIN"/>
    <property type="match status" value="1"/>
</dbReference>
<evidence type="ECO:0000313" key="8">
    <source>
        <dbReference type="EMBL" id="SHM04569.1"/>
    </source>
</evidence>
<feature type="transmembrane region" description="Helical" evidence="7">
    <location>
        <begin position="67"/>
        <end position="88"/>
    </location>
</feature>
<keyword evidence="3" id="KW-1003">Cell membrane</keyword>
<gene>
    <name evidence="8" type="ORF">SAMN05444398_10928</name>
</gene>
<evidence type="ECO:0000256" key="1">
    <source>
        <dbReference type="ARBA" id="ARBA00004651"/>
    </source>
</evidence>
<comment type="similarity">
    <text evidence="2">Belongs to the Rht family.</text>
</comment>
<dbReference type="GO" id="GO:0005886">
    <property type="term" value="C:plasma membrane"/>
    <property type="evidence" value="ECO:0007669"/>
    <property type="project" value="UniProtKB-SubCell"/>
</dbReference>
<accession>A0A1M7FLK7</accession>
<proteinExistence type="inferred from homology"/>
<evidence type="ECO:0000256" key="3">
    <source>
        <dbReference type="ARBA" id="ARBA00022475"/>
    </source>
</evidence>
<organism evidence="8 9">
    <name type="scientific">Roseovarius pacificus</name>
    <dbReference type="NCBI Taxonomy" id="337701"/>
    <lineage>
        <taxon>Bacteria</taxon>
        <taxon>Pseudomonadati</taxon>
        <taxon>Pseudomonadota</taxon>
        <taxon>Alphaproteobacteria</taxon>
        <taxon>Rhodobacterales</taxon>
        <taxon>Roseobacteraceae</taxon>
        <taxon>Roseovarius</taxon>
    </lineage>
</organism>
<keyword evidence="4 7" id="KW-0812">Transmembrane</keyword>
<feature type="transmembrane region" description="Helical" evidence="7">
    <location>
        <begin position="36"/>
        <end position="61"/>
    </location>
</feature>